<dbReference type="Proteomes" id="UP000317036">
    <property type="component" value="Unassembled WGS sequence"/>
</dbReference>
<evidence type="ECO:0008006" key="4">
    <source>
        <dbReference type="Google" id="ProtNLM"/>
    </source>
</evidence>
<accession>A0A559JG17</accession>
<proteinExistence type="predicted"/>
<dbReference type="OrthoDB" id="9777673at2"/>
<protein>
    <recommendedName>
        <fullName evidence="4">Amidohydrolase-related domain-containing protein</fullName>
    </recommendedName>
</protein>
<feature type="region of interest" description="Disordered" evidence="1">
    <location>
        <begin position="1"/>
        <end position="38"/>
    </location>
</feature>
<dbReference type="EMBL" id="VNJI01000089">
    <property type="protein sequence ID" value="TVX98824.1"/>
    <property type="molecule type" value="Genomic_DNA"/>
</dbReference>
<evidence type="ECO:0000256" key="1">
    <source>
        <dbReference type="SAM" id="MobiDB-lite"/>
    </source>
</evidence>
<gene>
    <name evidence="2" type="ORF">FPZ49_34330</name>
</gene>
<reference evidence="2 3" key="1">
    <citation type="submission" date="2019-07" db="EMBL/GenBank/DDBJ databases">
        <authorList>
            <person name="Kim J."/>
        </authorList>
    </citation>
    <scope>NUCLEOTIDE SEQUENCE [LARGE SCALE GENOMIC DNA]</scope>
    <source>
        <strain evidence="2 3">JC52</strain>
    </source>
</reference>
<sequence length="105" mass="11405">MEGPDRYKGEPRGIYGNDVHTHMIDARPPSGGGGAGGPACSDPAFFRTHHMEKYGVKHAILIPRPFCSHLPDPDFGTGVAEAYNDWMADTWLGKDNPDGKLVITI</sequence>
<name>A0A559JG17_9BACL</name>
<keyword evidence="3" id="KW-1185">Reference proteome</keyword>
<organism evidence="2 3">
    <name type="scientific">Paenibacillus cremeus</name>
    <dbReference type="NCBI Taxonomy" id="2163881"/>
    <lineage>
        <taxon>Bacteria</taxon>
        <taxon>Bacillati</taxon>
        <taxon>Bacillota</taxon>
        <taxon>Bacilli</taxon>
        <taxon>Bacillales</taxon>
        <taxon>Paenibacillaceae</taxon>
        <taxon>Paenibacillus</taxon>
    </lineage>
</organism>
<dbReference type="AlphaFoldDB" id="A0A559JG17"/>
<evidence type="ECO:0000313" key="2">
    <source>
        <dbReference type="EMBL" id="TVX98824.1"/>
    </source>
</evidence>
<dbReference type="RefSeq" id="WP_144855079.1">
    <property type="nucleotide sequence ID" value="NZ_VNJI01000089.1"/>
</dbReference>
<dbReference type="SUPFAM" id="SSF51556">
    <property type="entry name" value="Metallo-dependent hydrolases"/>
    <property type="match status" value="1"/>
</dbReference>
<comment type="caution">
    <text evidence="2">The sequence shown here is derived from an EMBL/GenBank/DDBJ whole genome shotgun (WGS) entry which is preliminary data.</text>
</comment>
<feature type="compositionally biased region" description="Basic and acidic residues" evidence="1">
    <location>
        <begin position="1"/>
        <end position="11"/>
    </location>
</feature>
<dbReference type="Gene3D" id="3.20.20.140">
    <property type="entry name" value="Metal-dependent hydrolases"/>
    <property type="match status" value="1"/>
</dbReference>
<dbReference type="InterPro" id="IPR032466">
    <property type="entry name" value="Metal_Hydrolase"/>
</dbReference>
<evidence type="ECO:0000313" key="3">
    <source>
        <dbReference type="Proteomes" id="UP000317036"/>
    </source>
</evidence>